<gene>
    <name evidence="1" type="ORF">HPB51_002095</name>
</gene>
<name>A0A9J6E5T5_RHIMP</name>
<evidence type="ECO:0000313" key="1">
    <source>
        <dbReference type="EMBL" id="KAH8029642.1"/>
    </source>
</evidence>
<dbReference type="EMBL" id="JABSTU010000005">
    <property type="protein sequence ID" value="KAH8029642.1"/>
    <property type="molecule type" value="Genomic_DNA"/>
</dbReference>
<dbReference type="Proteomes" id="UP000821866">
    <property type="component" value="Chromosome 3"/>
</dbReference>
<dbReference type="AlphaFoldDB" id="A0A9J6E5T5"/>
<accession>A0A9J6E5T5</accession>
<organism evidence="1 2">
    <name type="scientific">Rhipicephalus microplus</name>
    <name type="common">Cattle tick</name>
    <name type="synonym">Boophilus microplus</name>
    <dbReference type="NCBI Taxonomy" id="6941"/>
    <lineage>
        <taxon>Eukaryota</taxon>
        <taxon>Metazoa</taxon>
        <taxon>Ecdysozoa</taxon>
        <taxon>Arthropoda</taxon>
        <taxon>Chelicerata</taxon>
        <taxon>Arachnida</taxon>
        <taxon>Acari</taxon>
        <taxon>Parasitiformes</taxon>
        <taxon>Ixodida</taxon>
        <taxon>Ixodoidea</taxon>
        <taxon>Ixodidae</taxon>
        <taxon>Rhipicephalinae</taxon>
        <taxon>Rhipicephalus</taxon>
        <taxon>Boophilus</taxon>
    </lineage>
</organism>
<protein>
    <submittedName>
        <fullName evidence="1">Uncharacterized protein</fullName>
    </submittedName>
</protein>
<dbReference type="Gene3D" id="1.10.10.2590">
    <property type="entry name" value="BEN domain"/>
    <property type="match status" value="1"/>
</dbReference>
<comment type="caution">
    <text evidence="1">The sequence shown here is derived from an EMBL/GenBank/DDBJ whole genome shotgun (WGS) entry which is preliminary data.</text>
</comment>
<proteinExistence type="predicted"/>
<reference evidence="1" key="1">
    <citation type="journal article" date="2020" name="Cell">
        <title>Large-Scale Comparative Analyses of Tick Genomes Elucidate Their Genetic Diversity and Vector Capacities.</title>
        <authorList>
            <consortium name="Tick Genome and Microbiome Consortium (TIGMIC)"/>
            <person name="Jia N."/>
            <person name="Wang J."/>
            <person name="Shi W."/>
            <person name="Du L."/>
            <person name="Sun Y."/>
            <person name="Zhan W."/>
            <person name="Jiang J.F."/>
            <person name="Wang Q."/>
            <person name="Zhang B."/>
            <person name="Ji P."/>
            <person name="Bell-Sakyi L."/>
            <person name="Cui X.M."/>
            <person name="Yuan T.T."/>
            <person name="Jiang B.G."/>
            <person name="Yang W.F."/>
            <person name="Lam T.T."/>
            <person name="Chang Q.C."/>
            <person name="Ding S.J."/>
            <person name="Wang X.J."/>
            <person name="Zhu J.G."/>
            <person name="Ruan X.D."/>
            <person name="Zhao L."/>
            <person name="Wei J.T."/>
            <person name="Ye R.Z."/>
            <person name="Que T.C."/>
            <person name="Du C.H."/>
            <person name="Zhou Y.H."/>
            <person name="Cheng J.X."/>
            <person name="Dai P.F."/>
            <person name="Guo W.B."/>
            <person name="Han X.H."/>
            <person name="Huang E.J."/>
            <person name="Li L.F."/>
            <person name="Wei W."/>
            <person name="Gao Y.C."/>
            <person name="Liu J.Z."/>
            <person name="Shao H.Z."/>
            <person name="Wang X."/>
            <person name="Wang C.C."/>
            <person name="Yang T.C."/>
            <person name="Huo Q.B."/>
            <person name="Li W."/>
            <person name="Chen H.Y."/>
            <person name="Chen S.E."/>
            <person name="Zhou L.G."/>
            <person name="Ni X.B."/>
            <person name="Tian J.H."/>
            <person name="Sheng Y."/>
            <person name="Liu T."/>
            <person name="Pan Y.S."/>
            <person name="Xia L.Y."/>
            <person name="Li J."/>
            <person name="Zhao F."/>
            <person name="Cao W.C."/>
        </authorList>
    </citation>
    <scope>NUCLEOTIDE SEQUENCE</scope>
    <source>
        <strain evidence="1">Rmic-2018</strain>
    </source>
</reference>
<dbReference type="VEuPathDB" id="VectorBase:LOC119164584"/>
<sequence length="240" mass="27811">MCKRVREHEVPKVSPHSLWLNRLMHCESMYELRDYFNSDRVAGTPVPGCFHAIAVLFRSLTSMVTLYKTNDCKRVVMIHIGNGYFIPAGEWSLLKEFRADGTFSRALMRCLWKREELLNRRVTGTVCPRFVYQRGKTKPGLSPQKRDALQSTHELMFGKILLRMEESGIDVVELKREVCSLNTSAEHLNALVEELCSRNTTSTDENKQLRYQNQSLTRRVEELEQYSRLSNVEIKGVFCS</sequence>
<evidence type="ECO:0000313" key="2">
    <source>
        <dbReference type="Proteomes" id="UP000821866"/>
    </source>
</evidence>
<reference evidence="1" key="2">
    <citation type="submission" date="2021-09" db="EMBL/GenBank/DDBJ databases">
        <authorList>
            <person name="Jia N."/>
            <person name="Wang J."/>
            <person name="Shi W."/>
            <person name="Du L."/>
            <person name="Sun Y."/>
            <person name="Zhan W."/>
            <person name="Jiang J."/>
            <person name="Wang Q."/>
            <person name="Zhang B."/>
            <person name="Ji P."/>
            <person name="Sakyi L.B."/>
            <person name="Cui X."/>
            <person name="Yuan T."/>
            <person name="Jiang B."/>
            <person name="Yang W."/>
            <person name="Lam T.T.-Y."/>
            <person name="Chang Q."/>
            <person name="Ding S."/>
            <person name="Wang X."/>
            <person name="Zhu J."/>
            <person name="Ruan X."/>
            <person name="Zhao L."/>
            <person name="Wei J."/>
            <person name="Que T."/>
            <person name="Du C."/>
            <person name="Cheng J."/>
            <person name="Dai P."/>
            <person name="Han X."/>
            <person name="Huang E."/>
            <person name="Gao Y."/>
            <person name="Liu J."/>
            <person name="Shao H."/>
            <person name="Ye R."/>
            <person name="Li L."/>
            <person name="Wei W."/>
            <person name="Wang X."/>
            <person name="Wang C."/>
            <person name="Huo Q."/>
            <person name="Li W."/>
            <person name="Guo W."/>
            <person name="Chen H."/>
            <person name="Chen S."/>
            <person name="Zhou L."/>
            <person name="Zhou L."/>
            <person name="Ni X."/>
            <person name="Tian J."/>
            <person name="Zhou Y."/>
            <person name="Sheng Y."/>
            <person name="Liu T."/>
            <person name="Pan Y."/>
            <person name="Xia L."/>
            <person name="Li J."/>
            <person name="Zhao F."/>
            <person name="Cao W."/>
        </authorList>
    </citation>
    <scope>NUCLEOTIDE SEQUENCE</scope>
    <source>
        <strain evidence="1">Rmic-2018</strain>
        <tissue evidence="1">Larvae</tissue>
    </source>
</reference>
<keyword evidence="2" id="KW-1185">Reference proteome</keyword>